<evidence type="ECO:0000313" key="2">
    <source>
        <dbReference type="EMBL" id="ADD96182.1"/>
    </source>
</evidence>
<proteinExistence type="predicted"/>
<name>D6PKD1_9ZZZZ</name>
<evidence type="ECO:0000256" key="1">
    <source>
        <dbReference type="SAM" id="Coils"/>
    </source>
</evidence>
<protein>
    <submittedName>
        <fullName evidence="2">Uncharacterized protein</fullName>
    </submittedName>
</protein>
<keyword evidence="1" id="KW-0175">Coiled coil</keyword>
<feature type="coiled-coil region" evidence="1">
    <location>
        <begin position="157"/>
        <end position="184"/>
    </location>
</feature>
<sequence length="187" mass="22187">MSIDEDFNDLGDVDNIRRIIKERSLTIFDSFTAYHKKFESMLFMDTDLGNRSPMSIFNQAVCIKDVKDLTQFIREHMLDDGGSKEKLVALQERFDDLRSTHRRIETAAYQLEQLDEIKKTHDCFLKANTERSHAEEVRHSIEPYYAQAELDRRVEWVTELKHQEEAERARLKSARLEVDRLRDKLNH</sequence>
<dbReference type="EMBL" id="GU943123">
    <property type="protein sequence ID" value="ADD96182.1"/>
    <property type="molecule type" value="Genomic_DNA"/>
</dbReference>
<reference evidence="2" key="1">
    <citation type="journal article" date="2010" name="ISME J.">
        <title>Metagenome of the Mediterranean deep chlorophyll maximum studied by direct and fosmid library 454 pyrosequencing.</title>
        <authorList>
            <person name="Ghai R."/>
            <person name="Martin-Cuadrado A.B."/>
            <person name="Molto A.G."/>
            <person name="Heredia I.G."/>
            <person name="Cabrera R."/>
            <person name="Martin J."/>
            <person name="Verdu M."/>
            <person name="Deschamps P."/>
            <person name="Moreira D."/>
            <person name="Lopez-Garcia P."/>
            <person name="Mira A."/>
            <person name="Rodriguez-Valera F."/>
        </authorList>
    </citation>
    <scope>NUCLEOTIDE SEQUENCE</scope>
</reference>
<organism evidence="2">
    <name type="scientific">uncultured organism MedDCM-OCT-S05-C187</name>
    <dbReference type="NCBI Taxonomy" id="743622"/>
    <lineage>
        <taxon>unclassified sequences</taxon>
        <taxon>environmental samples</taxon>
    </lineage>
</organism>
<dbReference type="AlphaFoldDB" id="D6PKD1"/>
<accession>D6PKD1</accession>